<evidence type="ECO:0000313" key="2">
    <source>
        <dbReference type="Proteomes" id="UP000064893"/>
    </source>
</evidence>
<dbReference type="STRING" id="1307839.L21SP5_00278"/>
<name>A0A0S2HVD7_9BACT</name>
<dbReference type="EMBL" id="CP013118">
    <property type="protein sequence ID" value="ALO13958.1"/>
    <property type="molecule type" value="Genomic_DNA"/>
</dbReference>
<protein>
    <submittedName>
        <fullName evidence="1">Uncharacterized protein</fullName>
    </submittedName>
</protein>
<keyword evidence="2" id="KW-1185">Reference proteome</keyword>
<gene>
    <name evidence="1" type="ORF">L21SP5_00278</name>
</gene>
<accession>A0A0S2HVD7</accession>
<evidence type="ECO:0000313" key="1">
    <source>
        <dbReference type="EMBL" id="ALO13958.1"/>
    </source>
</evidence>
<sequence length="224" mass="26240">MVWLKTILFSLLIIVLLNGCTRNQEGVIEYNISYDQSPDDNPLINLMPTSMDFYFKDQKVLTQIQGWMGIFKSIQLSDLEDSTNVLMMKLLDKKYYYVRHLKDAPLAFETLDIKNIEYLKKDTVYKGFNCNRARVYMNDSAATKFDLLYTDEIDIPSPNRNNPFIEVPGVLMQFRMEFKGISLQLDFKDYRDTVFPETTFAIPASYEKISRKEMSDFFNELNAI</sequence>
<organism evidence="1 2">
    <name type="scientific">Salinivirga cyanobacteriivorans</name>
    <dbReference type="NCBI Taxonomy" id="1307839"/>
    <lineage>
        <taxon>Bacteria</taxon>
        <taxon>Pseudomonadati</taxon>
        <taxon>Bacteroidota</taxon>
        <taxon>Bacteroidia</taxon>
        <taxon>Bacteroidales</taxon>
        <taxon>Salinivirgaceae</taxon>
        <taxon>Salinivirga</taxon>
    </lineage>
</organism>
<dbReference type="KEGG" id="blq:L21SP5_00278"/>
<dbReference type="OrthoDB" id="1467107at2"/>
<dbReference type="RefSeq" id="WP_057951554.1">
    <property type="nucleotide sequence ID" value="NZ_CP013118.1"/>
</dbReference>
<dbReference type="Proteomes" id="UP000064893">
    <property type="component" value="Chromosome"/>
</dbReference>
<reference evidence="1 2" key="1">
    <citation type="submission" date="2015-11" db="EMBL/GenBank/DDBJ databases">
        <title>Description and complete genome sequence of a novel strain predominating in hypersaline microbial mats and representing a new family of the Bacteriodetes phylum.</title>
        <authorList>
            <person name="Spring S."/>
            <person name="Bunk B."/>
            <person name="Sproer C."/>
            <person name="Klenk H.-P."/>
        </authorList>
    </citation>
    <scope>NUCLEOTIDE SEQUENCE [LARGE SCALE GENOMIC DNA]</scope>
    <source>
        <strain evidence="1 2">L21-Spi-D4</strain>
    </source>
</reference>
<dbReference type="AlphaFoldDB" id="A0A0S2HVD7"/>
<proteinExistence type="predicted"/>